<comment type="function">
    <text evidence="8">Required for chromosome condensation and partitioning.</text>
</comment>
<keyword evidence="12" id="KW-1185">Reference proteome</keyword>
<evidence type="ECO:0000256" key="8">
    <source>
        <dbReference type="HAMAP-Rule" id="MF_01894"/>
    </source>
</evidence>
<dbReference type="PIRSF" id="PIRSF005719">
    <property type="entry name" value="SMC"/>
    <property type="match status" value="1"/>
</dbReference>
<keyword evidence="4 8" id="KW-0067">ATP-binding</keyword>
<dbReference type="PANTHER" id="PTHR42963:SF1">
    <property type="entry name" value="DUF4476 DOMAIN-CONTAINING PROTEIN"/>
    <property type="match status" value="1"/>
</dbReference>
<dbReference type="GO" id="GO:0005737">
    <property type="term" value="C:cytoplasm"/>
    <property type="evidence" value="ECO:0007669"/>
    <property type="project" value="UniProtKB-SubCell"/>
</dbReference>
<evidence type="ECO:0000256" key="1">
    <source>
        <dbReference type="ARBA" id="ARBA00004496"/>
    </source>
</evidence>
<dbReference type="InterPro" id="IPR036277">
    <property type="entry name" value="SMC_hinge_sf"/>
</dbReference>
<comment type="subcellular location">
    <subcellularLocation>
        <location evidence="1 8">Cytoplasm</location>
    </subcellularLocation>
</comment>
<evidence type="ECO:0000313" key="11">
    <source>
        <dbReference type="EMBL" id="CCB85284.1"/>
    </source>
</evidence>
<dbReference type="eggNOG" id="COG1196">
    <property type="taxonomic scope" value="Bacteria"/>
</dbReference>
<dbReference type="GO" id="GO:0016887">
    <property type="term" value="F:ATP hydrolysis activity"/>
    <property type="evidence" value="ECO:0007669"/>
    <property type="project" value="InterPro"/>
</dbReference>
<sequence>MRLKEIEITGFKSFADRTTLKFHEGITAIVGPNGCGKSNTADAFRWVLGEQSAKSLRGGKMHDVIFAGASQRKPLNMAEVTLTLTGNQGELPIDYNEVSVTRRLFRNGESVYLINGNPVRLKDVQNLFLGSGVGKNSFSMFEQGKLDQVINYSPQERRFIFDSAADIGPFLLRKAEALRKLQQSDGNITRIKDIHLEVEKQITVLQEQAEKARVYKENKSKLEAFEKIVLIMRWDTLEAKSESHKKKEQGHKEQWDAQVKDASILHEKFKEAKVDLEQEEKIFQSRKEEVYKTQSEKEIKSQEMRSNEERLRDLLEKEKKWKRELEAIIEKRQFHQTESDGLRKQQAKLDAEQKSWEKKREAQQQKVQSMDEILKKKREEYQEKQKDLLNLIQKENQYESDLKQNRLRLETNIERTEQLQERKRKLSQTIDQYAEQAAIRKKEVEEYSSGIDRQRELFNALEKQLQDLAQEIELGQQHLSQLQREIAEGNARQKVLQRMKEDLEGFSAGSKKLLQESANAKSPLHKKLKALYECVESNSETAKAFAAVMRSYAQTLVVEKHADLSEVIAFILKHQLKDVSLLCLESLSTSLSHHFFADLKMCDTTESAMQLLLEKQGIEILTEEESFVDHRKVVFFGFQKENNPFAREAELKTLEKKLKELDKVLRLQEERLTELATKKSKLQVERMELDKVIRKDEMKLMESNFSLQRLLGDLEKTKSERAQVEADLRHLKLGHEELIVLVEDLETKLKIAKTQVQNVKGAISTLSEQVEKESQQLKQEQSDFQYTEAQFHQVFDESRKVSHALHVLEVKNKEGHEQQARLEEELEMSQEQQAQFKQKGSEYGSLLKTVEGNLGKVVEACSELEKKVATKKARIEQMESQIAQFNQQLKEQEKVFYQLETQAAQTQTQRDNILAELQERYALTIEEARKQVPQTEKSLEQAEKILRALRHEIESAGDINLTSIEEYSKYQTRYQFLNEQIDDLEVSKSELLGIIEQLDAESRKIFKEVFEKIRANFQKNFQILFVGGEADLQFTDTEDILEAGIEIIAKPPGKQMRSINLLSGGEKCLTAVALLFAIFEVKSAPFCILDEIDAPLDDSNVERFVNVVKEFVDRCQFIIITHNKRTMAIADRLFGVSMEEKGVSKLLSIEFNQAENPEPEIVSV</sequence>
<feature type="coiled-coil region" evidence="8">
    <location>
        <begin position="259"/>
        <end position="331"/>
    </location>
</feature>
<dbReference type="PANTHER" id="PTHR42963">
    <property type="entry name" value="CHROMOSOME PARTITION PROTEIN MUKB"/>
    <property type="match status" value="1"/>
</dbReference>
<dbReference type="Pfam" id="PF02463">
    <property type="entry name" value="SMC_N"/>
    <property type="match status" value="1"/>
</dbReference>
<dbReference type="HAMAP" id="MF_01894">
    <property type="entry name" value="Smc_prok"/>
    <property type="match status" value="1"/>
</dbReference>
<keyword evidence="7 8" id="KW-0238">DNA-binding</keyword>
<dbReference type="CDD" id="cd03278">
    <property type="entry name" value="ABC_SMC_barmotin"/>
    <property type="match status" value="1"/>
</dbReference>
<accession>F8KVY5</accession>
<evidence type="ECO:0000313" key="12">
    <source>
        <dbReference type="Proteomes" id="UP000000495"/>
    </source>
</evidence>
<keyword evidence="3 8" id="KW-0547">Nucleotide-binding</keyword>
<dbReference type="Gene3D" id="1.20.1060.20">
    <property type="match status" value="1"/>
</dbReference>
<dbReference type="GO" id="GO:0003677">
    <property type="term" value="F:DNA binding"/>
    <property type="evidence" value="ECO:0007669"/>
    <property type="project" value="UniProtKB-UniRule"/>
</dbReference>
<proteinExistence type="inferred from homology"/>
<dbReference type="GO" id="GO:0005694">
    <property type="term" value="C:chromosome"/>
    <property type="evidence" value="ECO:0007669"/>
    <property type="project" value="InterPro"/>
</dbReference>
<dbReference type="SUPFAM" id="SSF75553">
    <property type="entry name" value="Smc hinge domain"/>
    <property type="match status" value="1"/>
</dbReference>
<keyword evidence="2 8" id="KW-0963">Cytoplasm</keyword>
<feature type="compositionally biased region" description="Basic and acidic residues" evidence="9">
    <location>
        <begin position="336"/>
        <end position="363"/>
    </location>
</feature>
<gene>
    <name evidence="8 11" type="primary">smc</name>
    <name evidence="11" type="ordered locus">PUV_03340</name>
</gene>
<comment type="similarity">
    <text evidence="8">Belongs to the SMC family.</text>
</comment>
<evidence type="ECO:0000256" key="9">
    <source>
        <dbReference type="SAM" id="MobiDB-lite"/>
    </source>
</evidence>
<reference key="1">
    <citation type="journal article" date="2011" name="Mol. Biol. Evol.">
        <title>Unity in variety -- the pan-genome of the Chlamydiae.</title>
        <authorList>
            <person name="Collingro A."/>
            <person name="Tischler P."/>
            <person name="Weinmaier T."/>
            <person name="Penz T."/>
            <person name="Heinz E."/>
            <person name="Brunham R.C."/>
            <person name="Read T.D."/>
            <person name="Bavoil P.M."/>
            <person name="Sachse K."/>
            <person name="Kahane S."/>
            <person name="Friedman M.G."/>
            <person name="Rattei T."/>
            <person name="Myers G.S.A."/>
            <person name="Horn M."/>
        </authorList>
    </citation>
    <scope>NUCLEOTIDE SEQUENCE</scope>
    <source>
        <strain>UV7</strain>
    </source>
</reference>
<feature type="coiled-coil region" evidence="8">
    <location>
        <begin position="651"/>
        <end position="783"/>
    </location>
</feature>
<evidence type="ECO:0000256" key="7">
    <source>
        <dbReference type="ARBA" id="ARBA00023125"/>
    </source>
</evidence>
<evidence type="ECO:0000259" key="10">
    <source>
        <dbReference type="Pfam" id="PF02463"/>
    </source>
</evidence>
<dbReference type="InterPro" id="IPR024704">
    <property type="entry name" value="SMC"/>
</dbReference>
<name>F8KVY5_PARAV</name>
<dbReference type="NCBIfam" id="TIGR02168">
    <property type="entry name" value="SMC_prok_B"/>
    <property type="match status" value="1"/>
</dbReference>
<dbReference type="STRING" id="765952.PUV_03340"/>
<dbReference type="GO" id="GO:0005524">
    <property type="term" value="F:ATP binding"/>
    <property type="evidence" value="ECO:0007669"/>
    <property type="project" value="UniProtKB-UniRule"/>
</dbReference>
<dbReference type="InterPro" id="IPR027417">
    <property type="entry name" value="P-loop_NTPase"/>
</dbReference>
<reference evidence="11 12" key="2">
    <citation type="journal article" date="2011" name="Mol. Biol. Evol.">
        <title>Unity in variety--the pan-genome of the Chlamydiae.</title>
        <authorList>
            <person name="Collingro A."/>
            <person name="Tischler P."/>
            <person name="Weinmaier T."/>
            <person name="Penz T."/>
            <person name="Heinz E."/>
            <person name="Brunham R.C."/>
            <person name="Read T.D."/>
            <person name="Bavoil P.M."/>
            <person name="Sachse K."/>
            <person name="Kahane S."/>
            <person name="Friedman M.G."/>
            <person name="Rattei T."/>
            <person name="Myers G.S."/>
            <person name="Horn M."/>
        </authorList>
    </citation>
    <scope>NUCLEOTIDE SEQUENCE [LARGE SCALE GENOMIC DNA]</scope>
    <source>
        <strain evidence="12">UV7</strain>
    </source>
</reference>
<dbReference type="GO" id="GO:0030261">
    <property type="term" value="P:chromosome condensation"/>
    <property type="evidence" value="ECO:0007669"/>
    <property type="project" value="UniProtKB-KW"/>
</dbReference>
<dbReference type="AlphaFoldDB" id="F8KVY5"/>
<comment type="domain">
    <text evidence="8">Contains large globular domains required for ATP hydrolysis at each terminus and a third globular domain forming a flexible hinge near the middle of the molecule. These domains are separated by coiled-coil structures.</text>
</comment>
<keyword evidence="6" id="KW-0226">DNA condensation</keyword>
<dbReference type="FunFam" id="3.40.50.300:FF:000901">
    <property type="entry name" value="Chromosome partition protein Smc"/>
    <property type="match status" value="1"/>
</dbReference>
<dbReference type="Proteomes" id="UP000000495">
    <property type="component" value="Chromosome"/>
</dbReference>
<dbReference type="InterPro" id="IPR050308">
    <property type="entry name" value="MukB/SMC"/>
</dbReference>
<evidence type="ECO:0000256" key="5">
    <source>
        <dbReference type="ARBA" id="ARBA00023054"/>
    </source>
</evidence>
<organism evidence="11 12">
    <name type="scientific">Parachlamydia acanthamoebae (strain UV7)</name>
    <dbReference type="NCBI Taxonomy" id="765952"/>
    <lineage>
        <taxon>Bacteria</taxon>
        <taxon>Pseudomonadati</taxon>
        <taxon>Chlamydiota</taxon>
        <taxon>Chlamydiia</taxon>
        <taxon>Parachlamydiales</taxon>
        <taxon>Parachlamydiaceae</taxon>
        <taxon>Parachlamydia</taxon>
    </lineage>
</organism>
<feature type="domain" description="RecF/RecN/SMC N-terminal" evidence="10">
    <location>
        <begin position="3"/>
        <end position="1145"/>
    </location>
</feature>
<evidence type="ECO:0000256" key="2">
    <source>
        <dbReference type="ARBA" id="ARBA00022490"/>
    </source>
</evidence>
<comment type="subunit">
    <text evidence="8">Homodimer.</text>
</comment>
<dbReference type="InterPro" id="IPR003395">
    <property type="entry name" value="RecF/RecN/SMC_N"/>
</dbReference>
<feature type="coiled-coil region" evidence="8">
    <location>
        <begin position="812"/>
        <end position="1001"/>
    </location>
</feature>
<evidence type="ECO:0000256" key="3">
    <source>
        <dbReference type="ARBA" id="ARBA00022741"/>
    </source>
</evidence>
<dbReference type="RefSeq" id="WP_013924272.1">
    <property type="nucleotide sequence ID" value="NC_015702.1"/>
</dbReference>
<protein>
    <recommendedName>
        <fullName evidence="8">Chromosome partition protein Smc</fullName>
    </recommendedName>
</protein>
<dbReference type="HOGENOM" id="CLU_001042_2_2_0"/>
<dbReference type="EMBL" id="FR872580">
    <property type="protein sequence ID" value="CCB85284.1"/>
    <property type="molecule type" value="Genomic_DNA"/>
</dbReference>
<evidence type="ECO:0000256" key="4">
    <source>
        <dbReference type="ARBA" id="ARBA00022840"/>
    </source>
</evidence>
<dbReference type="SUPFAM" id="SSF52540">
    <property type="entry name" value="P-loop containing nucleoside triphosphate hydrolases"/>
    <property type="match status" value="1"/>
</dbReference>
<dbReference type="GO" id="GO:0006260">
    <property type="term" value="P:DNA replication"/>
    <property type="evidence" value="ECO:0007669"/>
    <property type="project" value="UniProtKB-UniRule"/>
</dbReference>
<dbReference type="Gene3D" id="3.40.50.300">
    <property type="entry name" value="P-loop containing nucleotide triphosphate hydrolases"/>
    <property type="match status" value="2"/>
</dbReference>
<evidence type="ECO:0000256" key="6">
    <source>
        <dbReference type="ARBA" id="ARBA00023067"/>
    </source>
</evidence>
<dbReference type="InterPro" id="IPR011890">
    <property type="entry name" value="SMC_prok"/>
</dbReference>
<dbReference type="GO" id="GO:0007062">
    <property type="term" value="P:sister chromatid cohesion"/>
    <property type="evidence" value="ECO:0007669"/>
    <property type="project" value="InterPro"/>
</dbReference>
<dbReference type="KEGG" id="puv:PUV_03340"/>
<keyword evidence="5 8" id="KW-0175">Coiled coil</keyword>
<dbReference type="GO" id="GO:0007059">
    <property type="term" value="P:chromosome segregation"/>
    <property type="evidence" value="ECO:0007669"/>
    <property type="project" value="UniProtKB-UniRule"/>
</dbReference>
<feature type="binding site" evidence="8">
    <location>
        <begin position="32"/>
        <end position="39"/>
    </location>
    <ligand>
        <name>ATP</name>
        <dbReference type="ChEBI" id="CHEBI:30616"/>
    </ligand>
</feature>
<feature type="region of interest" description="Disordered" evidence="9">
    <location>
        <begin position="336"/>
        <end position="364"/>
    </location>
</feature>